<keyword evidence="4 8" id="KW-0067">ATP-binding</keyword>
<keyword evidence="6 8" id="KW-0496">Mitochondrion</keyword>
<comment type="subunit">
    <text evidence="8">Subunit of the heterotrimeric GatFAB amidotransferase (AdT) complex, composed of A, B and F subunits.</text>
</comment>
<gene>
    <name evidence="8" type="primary">GTF1</name>
    <name evidence="9" type="ORF">J8A68_000049</name>
</gene>
<dbReference type="EC" id="6.3.5.-" evidence="8"/>
<dbReference type="GO" id="GO:0005743">
    <property type="term" value="C:mitochondrial inner membrane"/>
    <property type="evidence" value="ECO:0007669"/>
    <property type="project" value="UniProtKB-SubCell"/>
</dbReference>
<evidence type="ECO:0000256" key="5">
    <source>
        <dbReference type="ARBA" id="ARBA00022917"/>
    </source>
</evidence>
<name>A0A8J5QRZ5_9ASCO</name>
<dbReference type="HAMAP" id="MF_03151">
    <property type="entry name" value="GatF"/>
    <property type="match status" value="1"/>
</dbReference>
<evidence type="ECO:0000256" key="4">
    <source>
        <dbReference type="ARBA" id="ARBA00022840"/>
    </source>
</evidence>
<keyword evidence="3 8" id="KW-0999">Mitochondrion inner membrane</keyword>
<evidence type="ECO:0000256" key="7">
    <source>
        <dbReference type="ARBA" id="ARBA00023136"/>
    </source>
</evidence>
<dbReference type="GO" id="GO:0070681">
    <property type="term" value="P:glutaminyl-tRNAGln biosynthesis via transamidation"/>
    <property type="evidence" value="ECO:0007669"/>
    <property type="project" value="UniProtKB-UniRule"/>
</dbReference>
<protein>
    <recommendedName>
        <fullName evidence="8">Glutamyl-tRNA(Gln) amidotransferase subunit F, mitochondrial</fullName>
        <shortName evidence="8">Glu-AdT subunit F</shortName>
        <ecNumber evidence="8">6.3.5.-</ecNumber>
    </recommendedName>
</protein>
<organism evidence="9 10">
    <name type="scientific">[Candida] subhashii</name>
    <dbReference type="NCBI Taxonomy" id="561895"/>
    <lineage>
        <taxon>Eukaryota</taxon>
        <taxon>Fungi</taxon>
        <taxon>Dikarya</taxon>
        <taxon>Ascomycota</taxon>
        <taxon>Saccharomycotina</taxon>
        <taxon>Pichiomycetes</taxon>
        <taxon>Debaryomycetaceae</taxon>
        <taxon>Spathaspora</taxon>
    </lineage>
</organism>
<dbReference type="GO" id="GO:0050567">
    <property type="term" value="F:glutaminyl-tRNA synthase (glutamine-hydrolyzing) activity"/>
    <property type="evidence" value="ECO:0007669"/>
    <property type="project" value="UniProtKB-UniRule"/>
</dbReference>
<proteinExistence type="inferred from homology"/>
<keyword evidence="1 8" id="KW-0436">Ligase</keyword>
<keyword evidence="7 8" id="KW-0472">Membrane</keyword>
<comment type="caution">
    <text evidence="9">The sequence shown here is derived from an EMBL/GenBank/DDBJ whole genome shotgun (WGS) entry which is preliminary data.</text>
</comment>
<keyword evidence="10" id="KW-1185">Reference proteome</keyword>
<keyword evidence="5 8" id="KW-0648">Protein biosynthesis</keyword>
<evidence type="ECO:0000256" key="2">
    <source>
        <dbReference type="ARBA" id="ARBA00022741"/>
    </source>
</evidence>
<accession>A0A8J5QRZ5</accession>
<comment type="subcellular location">
    <subcellularLocation>
        <location evidence="8">Mitochondrion inner membrane</location>
        <topology evidence="8">Peripheral membrane protein</topology>
        <orientation evidence="8">Matrix side</orientation>
    </subcellularLocation>
</comment>
<comment type="catalytic activity">
    <reaction evidence="8">
        <text>L-glutamyl-tRNA(Gln) + L-glutamine + ATP + H2O = L-glutaminyl-tRNA(Gln) + L-glutamate + ADP + phosphate + H(+)</text>
        <dbReference type="Rhea" id="RHEA:17521"/>
        <dbReference type="Rhea" id="RHEA-COMP:9681"/>
        <dbReference type="Rhea" id="RHEA-COMP:9684"/>
        <dbReference type="ChEBI" id="CHEBI:15377"/>
        <dbReference type="ChEBI" id="CHEBI:15378"/>
        <dbReference type="ChEBI" id="CHEBI:29985"/>
        <dbReference type="ChEBI" id="CHEBI:30616"/>
        <dbReference type="ChEBI" id="CHEBI:43474"/>
        <dbReference type="ChEBI" id="CHEBI:58359"/>
        <dbReference type="ChEBI" id="CHEBI:78520"/>
        <dbReference type="ChEBI" id="CHEBI:78521"/>
        <dbReference type="ChEBI" id="CHEBI:456216"/>
    </reaction>
</comment>
<dbReference type="InterPro" id="IPR027499">
    <property type="entry name" value="GatF"/>
</dbReference>
<evidence type="ECO:0000313" key="9">
    <source>
        <dbReference type="EMBL" id="KAG7666418.1"/>
    </source>
</evidence>
<dbReference type="AlphaFoldDB" id="A0A8J5QRZ5"/>
<dbReference type="Pfam" id="PF20977">
    <property type="entry name" value="GatF"/>
    <property type="match status" value="1"/>
</dbReference>
<dbReference type="GO" id="GO:0032543">
    <property type="term" value="P:mitochondrial translation"/>
    <property type="evidence" value="ECO:0007669"/>
    <property type="project" value="UniProtKB-UniRule"/>
</dbReference>
<evidence type="ECO:0000256" key="8">
    <source>
        <dbReference type="HAMAP-Rule" id="MF_03151"/>
    </source>
</evidence>
<dbReference type="GO" id="GO:0030956">
    <property type="term" value="C:glutamyl-tRNA(Gln) amidotransferase complex"/>
    <property type="evidence" value="ECO:0007669"/>
    <property type="project" value="UniProtKB-UniRule"/>
</dbReference>
<evidence type="ECO:0000256" key="1">
    <source>
        <dbReference type="ARBA" id="ARBA00022598"/>
    </source>
</evidence>
<dbReference type="EMBL" id="JAGSYN010000004">
    <property type="protein sequence ID" value="KAG7666418.1"/>
    <property type="molecule type" value="Genomic_DNA"/>
</dbReference>
<reference evidence="9 10" key="1">
    <citation type="journal article" date="2021" name="DNA Res.">
        <title>Genome analysis of Candida subhashii reveals its hybrid nature and dual mitochondrial genome conformations.</title>
        <authorList>
            <person name="Mixao V."/>
            <person name="Hegedusova E."/>
            <person name="Saus E."/>
            <person name="Pryszcz L.P."/>
            <person name="Cillingova A."/>
            <person name="Nosek J."/>
            <person name="Gabaldon T."/>
        </authorList>
    </citation>
    <scope>NUCLEOTIDE SEQUENCE [LARGE SCALE GENOMIC DNA]</scope>
    <source>
        <strain evidence="9 10">CBS 10753</strain>
    </source>
</reference>
<dbReference type="Proteomes" id="UP000694255">
    <property type="component" value="Unassembled WGS sequence"/>
</dbReference>
<dbReference type="OrthoDB" id="4024285at2759"/>
<evidence type="ECO:0000313" key="10">
    <source>
        <dbReference type="Proteomes" id="UP000694255"/>
    </source>
</evidence>
<dbReference type="GO" id="GO:0005524">
    <property type="term" value="F:ATP binding"/>
    <property type="evidence" value="ECO:0007669"/>
    <property type="project" value="UniProtKB-KW"/>
</dbReference>
<sequence>MSQGKIIGQMLTRIVRRSSVVSIRQTKRFISTLQTKQEIENFVNNSTWSVKELIQQNDELMKDIQIDSKTIRKMLKLSGLRLSDLTQEREQELISSLKSQMVFINHLYKNEGERKEIYSSNDSIFRLIASDHIPEEPLSLDKLLKQIEDLPNTIDPEKGEIEGSFAIKDINPRNDKFFTIRTK</sequence>
<evidence type="ECO:0000256" key="3">
    <source>
        <dbReference type="ARBA" id="ARBA00022792"/>
    </source>
</evidence>
<dbReference type="CDD" id="cd21422">
    <property type="entry name" value="GatF"/>
    <property type="match status" value="1"/>
</dbReference>
<comment type="similarity">
    <text evidence="8">Belongs to the GatF family.</text>
</comment>
<evidence type="ECO:0000256" key="6">
    <source>
        <dbReference type="ARBA" id="ARBA00023128"/>
    </source>
</evidence>
<comment type="function">
    <text evidence="8">Allows the formation of correctly charged Gln-tRNA(Gln) through the transamidation of misacylated Glu-tRNA(Gln) in the mitochondria. The reaction takes place in the presence of glutamine and ATP through an activated gamma-phospho-Glu-tRNA(Gln). Required for proper protein synthesis within the mitochondrion.</text>
</comment>
<keyword evidence="2 8" id="KW-0547">Nucleotide-binding</keyword>